<dbReference type="Proteomes" id="UP001430953">
    <property type="component" value="Unassembled WGS sequence"/>
</dbReference>
<evidence type="ECO:0000256" key="1">
    <source>
        <dbReference type="SAM" id="MobiDB-lite"/>
    </source>
</evidence>
<reference evidence="2 3" key="1">
    <citation type="submission" date="2023-03" db="EMBL/GenBank/DDBJ databases">
        <title>High recombination rates correlate with genetic variation in Cardiocondyla obscurior ants.</title>
        <authorList>
            <person name="Errbii M."/>
        </authorList>
    </citation>
    <scope>NUCLEOTIDE SEQUENCE [LARGE SCALE GENOMIC DNA]</scope>
    <source>
        <strain evidence="2">Alpha-2009</strain>
        <tissue evidence="2">Whole body</tissue>
    </source>
</reference>
<dbReference type="AlphaFoldDB" id="A0AAW2F193"/>
<feature type="compositionally biased region" description="Basic and acidic residues" evidence="1">
    <location>
        <begin position="67"/>
        <end position="113"/>
    </location>
</feature>
<protein>
    <submittedName>
        <fullName evidence="2">Uncharacterized protein</fullName>
    </submittedName>
</protein>
<evidence type="ECO:0000313" key="3">
    <source>
        <dbReference type="Proteomes" id="UP001430953"/>
    </source>
</evidence>
<name>A0AAW2F193_9HYME</name>
<feature type="region of interest" description="Disordered" evidence="1">
    <location>
        <begin position="1"/>
        <end position="133"/>
    </location>
</feature>
<evidence type="ECO:0000313" key="2">
    <source>
        <dbReference type="EMBL" id="KAL0107932.1"/>
    </source>
</evidence>
<proteinExistence type="predicted"/>
<comment type="caution">
    <text evidence="2">The sequence shown here is derived from an EMBL/GenBank/DDBJ whole genome shotgun (WGS) entry which is preliminary data.</text>
</comment>
<dbReference type="EMBL" id="JADYXP020000016">
    <property type="protein sequence ID" value="KAL0107932.1"/>
    <property type="molecule type" value="Genomic_DNA"/>
</dbReference>
<keyword evidence="3" id="KW-1185">Reference proteome</keyword>
<accession>A0AAW2F193</accession>
<sequence length="133" mass="16029">MKRKMNYKLGSIREKSRNRKKRSSAASANAARDKRVMSMTKKRMKQATRNTAEGRNRGGRSSHWWRKKTEGDMKAGVELGEAERDLIAAREQRETNERREKRGERERENDQRIQKKRRREREKEKKERTKTKR</sequence>
<feature type="compositionally biased region" description="Basic residues" evidence="1">
    <location>
        <begin position="57"/>
        <end position="66"/>
    </location>
</feature>
<gene>
    <name evidence="2" type="ORF">PUN28_014890</name>
</gene>
<organism evidence="2 3">
    <name type="scientific">Cardiocondyla obscurior</name>
    <dbReference type="NCBI Taxonomy" id="286306"/>
    <lineage>
        <taxon>Eukaryota</taxon>
        <taxon>Metazoa</taxon>
        <taxon>Ecdysozoa</taxon>
        <taxon>Arthropoda</taxon>
        <taxon>Hexapoda</taxon>
        <taxon>Insecta</taxon>
        <taxon>Pterygota</taxon>
        <taxon>Neoptera</taxon>
        <taxon>Endopterygota</taxon>
        <taxon>Hymenoptera</taxon>
        <taxon>Apocrita</taxon>
        <taxon>Aculeata</taxon>
        <taxon>Formicoidea</taxon>
        <taxon>Formicidae</taxon>
        <taxon>Myrmicinae</taxon>
        <taxon>Cardiocondyla</taxon>
    </lineage>
</organism>